<dbReference type="PANTHER" id="PTHR36326:SF4">
    <property type="entry name" value="PROTEIN POLLENLESS 3-LIKE 1"/>
    <property type="match status" value="1"/>
</dbReference>
<dbReference type="SUPFAM" id="SSF48452">
    <property type="entry name" value="TPR-like"/>
    <property type="match status" value="1"/>
</dbReference>
<keyword evidence="4" id="KW-0175">Coiled coil</keyword>
<dbReference type="Proteomes" id="UP000541444">
    <property type="component" value="Unassembled WGS sequence"/>
</dbReference>
<name>A0A7J7LA43_9MAGN</name>
<keyword evidence="3" id="KW-0802">TPR repeat</keyword>
<dbReference type="GO" id="GO:0005634">
    <property type="term" value="C:nucleus"/>
    <property type="evidence" value="ECO:0007669"/>
    <property type="project" value="UniProtKB-SubCell"/>
</dbReference>
<evidence type="ECO:0000313" key="8">
    <source>
        <dbReference type="Proteomes" id="UP000541444"/>
    </source>
</evidence>
<comment type="caution">
    <text evidence="7">The sequence shown here is derived from an EMBL/GenBank/DDBJ whole genome shotgun (WGS) entry which is preliminary data.</text>
</comment>
<dbReference type="Gene3D" id="1.25.40.10">
    <property type="entry name" value="Tetratricopeptide repeat domain"/>
    <property type="match status" value="1"/>
</dbReference>
<reference evidence="7 8" key="1">
    <citation type="journal article" date="2020" name="IScience">
        <title>Genome Sequencing of the Endangered Kingdonia uniflora (Circaeasteraceae, Ranunculales) Reveals Potential Mechanisms of Evolutionary Specialization.</title>
        <authorList>
            <person name="Sun Y."/>
            <person name="Deng T."/>
            <person name="Zhang A."/>
            <person name="Moore M.J."/>
            <person name="Landis J.B."/>
            <person name="Lin N."/>
            <person name="Zhang H."/>
            <person name="Zhang X."/>
            <person name="Huang J."/>
            <person name="Zhang X."/>
            <person name="Sun H."/>
            <person name="Wang H."/>
        </authorList>
    </citation>
    <scope>NUCLEOTIDE SEQUENCE [LARGE SCALE GENOMIC DNA]</scope>
    <source>
        <strain evidence="7">TB1705</strain>
        <tissue evidence="7">Leaf</tissue>
    </source>
</reference>
<evidence type="ECO:0000256" key="4">
    <source>
        <dbReference type="ARBA" id="ARBA00023054"/>
    </source>
</evidence>
<organism evidence="7 8">
    <name type="scientific">Kingdonia uniflora</name>
    <dbReference type="NCBI Taxonomy" id="39325"/>
    <lineage>
        <taxon>Eukaryota</taxon>
        <taxon>Viridiplantae</taxon>
        <taxon>Streptophyta</taxon>
        <taxon>Embryophyta</taxon>
        <taxon>Tracheophyta</taxon>
        <taxon>Spermatophyta</taxon>
        <taxon>Magnoliopsida</taxon>
        <taxon>Ranunculales</taxon>
        <taxon>Circaeasteraceae</taxon>
        <taxon>Kingdonia</taxon>
    </lineage>
</organism>
<feature type="compositionally biased region" description="Polar residues" evidence="6">
    <location>
        <begin position="28"/>
        <end position="39"/>
    </location>
</feature>
<evidence type="ECO:0000256" key="6">
    <source>
        <dbReference type="SAM" id="MobiDB-lite"/>
    </source>
</evidence>
<evidence type="ECO:0000256" key="5">
    <source>
        <dbReference type="ARBA" id="ARBA00023242"/>
    </source>
</evidence>
<keyword evidence="8" id="KW-1185">Reference proteome</keyword>
<keyword evidence="2" id="KW-0677">Repeat</keyword>
<comment type="subcellular location">
    <subcellularLocation>
        <location evidence="1">Nucleus</location>
    </subcellularLocation>
</comment>
<dbReference type="InterPro" id="IPR044961">
    <property type="entry name" value="MS5/SDI1"/>
</dbReference>
<protein>
    <submittedName>
        <fullName evidence="7">Uncharacterized protein</fullName>
    </submittedName>
</protein>
<proteinExistence type="predicted"/>
<feature type="region of interest" description="Disordered" evidence="6">
    <location>
        <begin position="1"/>
        <end position="52"/>
    </location>
</feature>
<gene>
    <name evidence="7" type="ORF">GIB67_015474</name>
</gene>
<evidence type="ECO:0000256" key="3">
    <source>
        <dbReference type="ARBA" id="ARBA00022803"/>
    </source>
</evidence>
<dbReference type="PANTHER" id="PTHR36326">
    <property type="entry name" value="PROTEIN POLLENLESS 3-LIKE 2"/>
    <property type="match status" value="1"/>
</dbReference>
<dbReference type="AlphaFoldDB" id="A0A7J7LA43"/>
<keyword evidence="5" id="KW-0539">Nucleus</keyword>
<sequence>MRKDCNKVLVPRMLTPRPQPPQRKPWNSAPSTPIQSPAKSDSDSFLPKLPNEDSPYVKAKHVQLIDRDPSKSISLFWSAINCADRTDSALKDMAVVMKQLNRTDEAIEAIKSFRHLCTNKAQESLDNVLIDLYKRAGRMDEHVELLDHKLKLIEDGVAFGGKTTKISRSQGKKFHVSIEQERSRLLGNMAWAYIQQNQYQKAEELYR</sequence>
<accession>A0A7J7LA43</accession>
<evidence type="ECO:0000256" key="1">
    <source>
        <dbReference type="ARBA" id="ARBA00004123"/>
    </source>
</evidence>
<evidence type="ECO:0000313" key="7">
    <source>
        <dbReference type="EMBL" id="KAF6139517.1"/>
    </source>
</evidence>
<dbReference type="InterPro" id="IPR011990">
    <property type="entry name" value="TPR-like_helical_dom_sf"/>
</dbReference>
<dbReference type="OrthoDB" id="780298at2759"/>
<dbReference type="EMBL" id="JACGCM010002464">
    <property type="protein sequence ID" value="KAF6139517.1"/>
    <property type="molecule type" value="Genomic_DNA"/>
</dbReference>
<evidence type="ECO:0000256" key="2">
    <source>
        <dbReference type="ARBA" id="ARBA00022737"/>
    </source>
</evidence>